<sequence length="249" mass="25294">MGHRPAVTLPPARRLVLPAVLAVAFAALAAVVLARHGTPYGVDTGPHHWSVRHRPHGWAVAARAVTAAGTGPYPYLAAAVGGWLGGGRDARRGVPAALLALLALLAGQVLRTALMLLLHRSRPPVVDWAAHASGHAFPSGHSASSAMAAGVLAWGLLRTFPGAVGRVAAWACGAVALLIGLTRVYLGVHWPTDVLGAWLFAGCWMAVVLPALSAYADGGDGSSGDRMDGPGGAAGPGRDGRPGTQTDTP</sequence>
<dbReference type="Proteomes" id="UP000181951">
    <property type="component" value="Unassembled WGS sequence"/>
</dbReference>
<feature type="transmembrane region" description="Helical" evidence="2">
    <location>
        <begin position="96"/>
        <end position="118"/>
    </location>
</feature>
<dbReference type="RefSeq" id="WP_075017430.1">
    <property type="nucleotide sequence ID" value="NZ_FODD01000023.1"/>
</dbReference>
<evidence type="ECO:0000256" key="3">
    <source>
        <dbReference type="SAM" id="SignalP"/>
    </source>
</evidence>
<feature type="transmembrane region" description="Helical" evidence="2">
    <location>
        <begin position="58"/>
        <end position="84"/>
    </location>
</feature>
<dbReference type="EMBL" id="FODD01000023">
    <property type="protein sequence ID" value="SEO31513.1"/>
    <property type="molecule type" value="Genomic_DNA"/>
</dbReference>
<dbReference type="PANTHER" id="PTHR14969:SF13">
    <property type="entry name" value="AT30094P"/>
    <property type="match status" value="1"/>
</dbReference>
<keyword evidence="2" id="KW-1133">Transmembrane helix</keyword>
<feature type="chain" id="PRO_5038857659" evidence="3">
    <location>
        <begin position="30"/>
        <end position="249"/>
    </location>
</feature>
<accession>A0A1H8NQ60</accession>
<dbReference type="Pfam" id="PF01569">
    <property type="entry name" value="PAP2"/>
    <property type="match status" value="1"/>
</dbReference>
<evidence type="ECO:0000256" key="1">
    <source>
        <dbReference type="SAM" id="MobiDB-lite"/>
    </source>
</evidence>
<feature type="domain" description="Phosphatidic acid phosphatase type 2/haloperoxidase" evidence="4">
    <location>
        <begin position="96"/>
        <end position="209"/>
    </location>
</feature>
<feature type="transmembrane region" description="Helical" evidence="2">
    <location>
        <begin position="138"/>
        <end position="157"/>
    </location>
</feature>
<keyword evidence="3" id="KW-0732">Signal</keyword>
<organism evidence="5 6">
    <name type="scientific">Actinacidiphila rubida</name>
    <dbReference type="NCBI Taxonomy" id="310780"/>
    <lineage>
        <taxon>Bacteria</taxon>
        <taxon>Bacillati</taxon>
        <taxon>Actinomycetota</taxon>
        <taxon>Actinomycetes</taxon>
        <taxon>Kitasatosporales</taxon>
        <taxon>Streptomycetaceae</taxon>
        <taxon>Actinacidiphila</taxon>
    </lineage>
</organism>
<evidence type="ECO:0000259" key="4">
    <source>
        <dbReference type="SMART" id="SM00014"/>
    </source>
</evidence>
<dbReference type="AlphaFoldDB" id="A0A1H8NQ60"/>
<evidence type="ECO:0000313" key="5">
    <source>
        <dbReference type="EMBL" id="SEO31513.1"/>
    </source>
</evidence>
<keyword evidence="6" id="KW-1185">Reference proteome</keyword>
<proteinExistence type="predicted"/>
<dbReference type="SMART" id="SM00014">
    <property type="entry name" value="acidPPc"/>
    <property type="match status" value="1"/>
</dbReference>
<dbReference type="CDD" id="cd03392">
    <property type="entry name" value="PAP2_like_2"/>
    <property type="match status" value="1"/>
</dbReference>
<dbReference type="InterPro" id="IPR000326">
    <property type="entry name" value="PAP2/HPO"/>
</dbReference>
<protein>
    <submittedName>
        <fullName evidence="5">Undecaprenyl-diphosphatase</fullName>
    </submittedName>
</protein>
<dbReference type="STRING" id="310780.SAMN05216267_102313"/>
<feature type="transmembrane region" description="Helical" evidence="2">
    <location>
        <begin position="194"/>
        <end position="216"/>
    </location>
</feature>
<dbReference type="PANTHER" id="PTHR14969">
    <property type="entry name" value="SPHINGOSINE-1-PHOSPHATE PHOSPHOHYDROLASE"/>
    <property type="match status" value="1"/>
</dbReference>
<feature type="signal peptide" evidence="3">
    <location>
        <begin position="1"/>
        <end position="29"/>
    </location>
</feature>
<dbReference type="SUPFAM" id="SSF48317">
    <property type="entry name" value="Acid phosphatase/Vanadium-dependent haloperoxidase"/>
    <property type="match status" value="1"/>
</dbReference>
<evidence type="ECO:0000256" key="2">
    <source>
        <dbReference type="SAM" id="Phobius"/>
    </source>
</evidence>
<keyword evidence="2" id="KW-0472">Membrane</keyword>
<dbReference type="InterPro" id="IPR036938">
    <property type="entry name" value="PAP2/HPO_sf"/>
</dbReference>
<evidence type="ECO:0000313" key="6">
    <source>
        <dbReference type="Proteomes" id="UP000181951"/>
    </source>
</evidence>
<name>A0A1H8NQ60_9ACTN</name>
<dbReference type="Gene3D" id="1.20.144.10">
    <property type="entry name" value="Phosphatidic acid phosphatase type 2/haloperoxidase"/>
    <property type="match status" value="1"/>
</dbReference>
<gene>
    <name evidence="5" type="ORF">SAMN05216267_102313</name>
</gene>
<feature type="region of interest" description="Disordered" evidence="1">
    <location>
        <begin position="220"/>
        <end position="249"/>
    </location>
</feature>
<feature type="transmembrane region" description="Helical" evidence="2">
    <location>
        <begin position="169"/>
        <end position="188"/>
    </location>
</feature>
<reference evidence="5 6" key="1">
    <citation type="submission" date="2016-10" db="EMBL/GenBank/DDBJ databases">
        <authorList>
            <person name="de Groot N.N."/>
        </authorList>
    </citation>
    <scope>NUCLEOTIDE SEQUENCE [LARGE SCALE GENOMIC DNA]</scope>
    <source>
        <strain evidence="5 6">CGMCC 4.2026</strain>
    </source>
</reference>
<dbReference type="OrthoDB" id="5289372at2"/>
<keyword evidence="2" id="KW-0812">Transmembrane</keyword>